<evidence type="ECO:0000256" key="3">
    <source>
        <dbReference type="ARBA" id="ARBA00022679"/>
    </source>
</evidence>
<protein>
    <submittedName>
        <fullName evidence="5">Methyltransferase domain-containing protein</fullName>
    </submittedName>
</protein>
<proteinExistence type="inferred from homology"/>
<evidence type="ECO:0000259" key="4">
    <source>
        <dbReference type="Pfam" id="PF08241"/>
    </source>
</evidence>
<dbReference type="InterPro" id="IPR051052">
    <property type="entry name" value="Diverse_substrate_MTase"/>
</dbReference>
<dbReference type="SUPFAM" id="SSF53335">
    <property type="entry name" value="S-adenosyl-L-methionine-dependent methyltransferases"/>
    <property type="match status" value="1"/>
</dbReference>
<dbReference type="Gene3D" id="3.40.50.150">
    <property type="entry name" value="Vaccinia Virus protein VP39"/>
    <property type="match status" value="1"/>
</dbReference>
<dbReference type="PANTHER" id="PTHR44942">
    <property type="entry name" value="METHYLTRANSF_11 DOMAIN-CONTAINING PROTEIN"/>
    <property type="match status" value="1"/>
</dbReference>
<dbReference type="CDD" id="cd02440">
    <property type="entry name" value="AdoMet_MTases"/>
    <property type="match status" value="1"/>
</dbReference>
<sequence>MDNSIKHQVQQQFAKNAEKYVTSFRHAKGEDLALLVSSSMADDTMLVLDIATGGGHVANALAPLVRRVTALDLTEEMLMKAAEFIRGNGHSNVDFVQGDAEHLPFSDAVFDLVTCRIAAHHFPDIPAFVHDAYRVLKPGGKLLLIDNVAPEKEIFDHFYNEIEKQRDPSHVRAWKKTEWIRLIELAGFRLETIVSFPKPFQFHDWCQRAGLAAEEQHLLEKKLLQASNELREFFFIENDESGGISSFKGESIYLQAVRF</sequence>
<dbReference type="EMBL" id="WUBI01000001">
    <property type="protein sequence ID" value="MWV42834.1"/>
    <property type="molecule type" value="Genomic_DNA"/>
</dbReference>
<organism evidence="5 6">
    <name type="scientific">Paenibacillus dendrobii</name>
    <dbReference type="NCBI Taxonomy" id="2691084"/>
    <lineage>
        <taxon>Bacteria</taxon>
        <taxon>Bacillati</taxon>
        <taxon>Bacillota</taxon>
        <taxon>Bacilli</taxon>
        <taxon>Bacillales</taxon>
        <taxon>Paenibacillaceae</taxon>
        <taxon>Paenibacillus</taxon>
    </lineage>
</organism>
<keyword evidence="3 5" id="KW-0808">Transferase</keyword>
<comment type="similarity">
    <text evidence="1">Belongs to the methyltransferase superfamily.</text>
</comment>
<accession>A0A7X3IFA7</accession>
<dbReference type="RefSeq" id="WP_160498111.1">
    <property type="nucleotide sequence ID" value="NZ_WUBI01000001.1"/>
</dbReference>
<evidence type="ECO:0000313" key="6">
    <source>
        <dbReference type="Proteomes" id="UP000460318"/>
    </source>
</evidence>
<name>A0A7X3IFA7_9BACL</name>
<keyword evidence="6" id="KW-1185">Reference proteome</keyword>
<dbReference type="InterPro" id="IPR029063">
    <property type="entry name" value="SAM-dependent_MTases_sf"/>
</dbReference>
<dbReference type="PANTHER" id="PTHR44942:SF4">
    <property type="entry name" value="METHYLTRANSFERASE TYPE 11 DOMAIN-CONTAINING PROTEIN"/>
    <property type="match status" value="1"/>
</dbReference>
<dbReference type="GO" id="GO:0032259">
    <property type="term" value="P:methylation"/>
    <property type="evidence" value="ECO:0007669"/>
    <property type="project" value="UniProtKB-KW"/>
</dbReference>
<keyword evidence="2 5" id="KW-0489">Methyltransferase</keyword>
<dbReference type="Pfam" id="PF08241">
    <property type="entry name" value="Methyltransf_11"/>
    <property type="match status" value="1"/>
</dbReference>
<evidence type="ECO:0000256" key="1">
    <source>
        <dbReference type="ARBA" id="ARBA00008361"/>
    </source>
</evidence>
<dbReference type="InterPro" id="IPR013216">
    <property type="entry name" value="Methyltransf_11"/>
</dbReference>
<gene>
    <name evidence="5" type="ORF">GRF59_04265</name>
</gene>
<dbReference type="GO" id="GO:0008757">
    <property type="term" value="F:S-adenosylmethionine-dependent methyltransferase activity"/>
    <property type="evidence" value="ECO:0007669"/>
    <property type="project" value="InterPro"/>
</dbReference>
<evidence type="ECO:0000256" key="2">
    <source>
        <dbReference type="ARBA" id="ARBA00022603"/>
    </source>
</evidence>
<dbReference type="AlphaFoldDB" id="A0A7X3IFA7"/>
<dbReference type="Proteomes" id="UP000460318">
    <property type="component" value="Unassembled WGS sequence"/>
</dbReference>
<reference evidence="5 6" key="1">
    <citation type="submission" date="2019-12" db="EMBL/GenBank/DDBJ databases">
        <title>Paenibacillus sp. nov., an endophytic bacterium isolated from the stem of Dendrobium.</title>
        <authorList>
            <person name="Zhao R."/>
        </authorList>
    </citation>
    <scope>NUCLEOTIDE SEQUENCE [LARGE SCALE GENOMIC DNA]</scope>
    <source>
        <strain evidence="5 6">HJL G12</strain>
    </source>
</reference>
<comment type="caution">
    <text evidence="5">The sequence shown here is derived from an EMBL/GenBank/DDBJ whole genome shotgun (WGS) entry which is preliminary data.</text>
</comment>
<evidence type="ECO:0000313" key="5">
    <source>
        <dbReference type="EMBL" id="MWV42834.1"/>
    </source>
</evidence>
<feature type="domain" description="Methyltransferase type 11" evidence="4">
    <location>
        <begin position="48"/>
        <end position="143"/>
    </location>
</feature>